<dbReference type="Gene3D" id="3.40.50.300">
    <property type="entry name" value="P-loop containing nucleotide triphosphate hydrolases"/>
    <property type="match status" value="1"/>
</dbReference>
<dbReference type="InterPro" id="IPR027417">
    <property type="entry name" value="P-loop_NTPase"/>
</dbReference>
<accession>A0A1G6A3A5</accession>
<evidence type="ECO:0008006" key="3">
    <source>
        <dbReference type="Google" id="ProtNLM"/>
    </source>
</evidence>
<gene>
    <name evidence="1" type="ORF">SAMN02927930_00103</name>
</gene>
<dbReference type="EMBL" id="FMXN01000001">
    <property type="protein sequence ID" value="SDB02875.1"/>
    <property type="molecule type" value="Genomic_DNA"/>
</dbReference>
<reference evidence="2" key="1">
    <citation type="submission" date="2016-10" db="EMBL/GenBank/DDBJ databases">
        <authorList>
            <person name="Varghese N."/>
            <person name="Submissions S."/>
        </authorList>
    </citation>
    <scope>NUCLEOTIDE SEQUENCE [LARGE SCALE GENOMIC DNA]</scope>
    <source>
        <strain evidence="2">CGMCC 1.10824</strain>
    </source>
</reference>
<organism evidence="1 2">
    <name type="scientific">Pseudidiomarina indica</name>
    <dbReference type="NCBI Taxonomy" id="1159017"/>
    <lineage>
        <taxon>Bacteria</taxon>
        <taxon>Pseudomonadati</taxon>
        <taxon>Pseudomonadota</taxon>
        <taxon>Gammaproteobacteria</taxon>
        <taxon>Alteromonadales</taxon>
        <taxon>Idiomarinaceae</taxon>
        <taxon>Pseudidiomarina</taxon>
    </lineage>
</organism>
<evidence type="ECO:0000313" key="2">
    <source>
        <dbReference type="Proteomes" id="UP000199626"/>
    </source>
</evidence>
<dbReference type="RefSeq" id="WP_092590649.1">
    <property type="nucleotide sequence ID" value="NZ_FMXN01000001.1"/>
</dbReference>
<dbReference type="Gene3D" id="3.30.420.240">
    <property type="match status" value="1"/>
</dbReference>
<dbReference type="STRING" id="1159017.SAMN02927930_00103"/>
<proteinExistence type="predicted"/>
<dbReference type="AlphaFoldDB" id="A0A1G6A3A5"/>
<name>A0A1G6A3A5_9GAMM</name>
<protein>
    <recommendedName>
        <fullName evidence="3">Phage terminase-like protein, large subunit, contains N-terminal HTH domain</fullName>
    </recommendedName>
</protein>
<evidence type="ECO:0000313" key="1">
    <source>
        <dbReference type="EMBL" id="SDB02875.1"/>
    </source>
</evidence>
<dbReference type="Proteomes" id="UP000199626">
    <property type="component" value="Unassembled WGS sequence"/>
</dbReference>
<keyword evidence="2" id="KW-1185">Reference proteome</keyword>
<sequence length="464" mass="51825">MNIIEAMHDENLFAHQFSGESWRAWRVLLSAFYGLPIADDDLALYQELTGRQKPPEAPHNELWLPVGRRGGKSNTAALIAVYEAFFNDYSDKLAAGEVATVMVIAADRKQARSVMRYIRGLVDGSPMLKQMVLRETTESIELVNRCVIEITTASMRATRGYTASCIIADEIAFWLTDGANPDKEIINALRPSLATLNGKLIALSSPYARRGVLWENYRRYFGKDNQRVLVAQAPTLTMNPTLSPEIVAAAYEEDAQAASAEYGAQFRSDVESYISREAVEAVTIPDRYELAPASSNHYFAFVDAAGGSGKDAMTCAIAHQDKEIIIVDVLRVMKPPFSPEYVVEQFCDLLKMYRINYVVGDRWGGDFVREQFTKRGIYYELSEKNKSEIYGEMLPLINSKRVELPDHKQLFDELVGLERKTSSTGKDRIDHAPGMHDDAVNAVAGVCVVASQYRPYCAAPRIGF</sequence>
<dbReference type="OrthoDB" id="280696at2"/>